<dbReference type="RefSeq" id="WP_073363837.1">
    <property type="nucleotide sequence ID" value="NZ_FQVQ01000011.1"/>
</dbReference>
<dbReference type="OrthoDB" id="711499at2"/>
<keyword evidence="2" id="KW-1185">Reference proteome</keyword>
<dbReference type="Proteomes" id="UP000184147">
    <property type="component" value="Unassembled WGS sequence"/>
</dbReference>
<sequence length="65" mass="7707">MKTTRVCIYPKDVQRITGKTYTQARLYLKKIKKSLNKEEHQLLSVQEFCHYSGLPYDEVLRSITD</sequence>
<proteinExistence type="predicted"/>
<reference evidence="1 2" key="1">
    <citation type="submission" date="2016-11" db="EMBL/GenBank/DDBJ databases">
        <authorList>
            <person name="Jaros S."/>
            <person name="Januszkiewicz K."/>
            <person name="Wedrychowicz H."/>
        </authorList>
    </citation>
    <scope>NUCLEOTIDE SEQUENCE [LARGE SCALE GENOMIC DNA]</scope>
    <source>
        <strain evidence="1 2">DSM 25660</strain>
    </source>
</reference>
<dbReference type="AlphaFoldDB" id="A0A1M5CCK2"/>
<gene>
    <name evidence="1" type="ORF">SAMN05444377_11169</name>
</gene>
<dbReference type="EMBL" id="FQVQ01000011">
    <property type="protein sequence ID" value="SHF52494.1"/>
    <property type="molecule type" value="Genomic_DNA"/>
</dbReference>
<accession>A0A1M5CCK2</accession>
<dbReference type="STRING" id="1124188.SAMN05444377_11169"/>
<name>A0A1M5CCK2_9FLAO</name>
<evidence type="ECO:0000313" key="2">
    <source>
        <dbReference type="Proteomes" id="UP000184147"/>
    </source>
</evidence>
<evidence type="ECO:0000313" key="1">
    <source>
        <dbReference type="EMBL" id="SHF52494.1"/>
    </source>
</evidence>
<organism evidence="1 2">
    <name type="scientific">Flavobacterium fontis</name>
    <dbReference type="NCBI Taxonomy" id="1124188"/>
    <lineage>
        <taxon>Bacteria</taxon>
        <taxon>Pseudomonadati</taxon>
        <taxon>Bacteroidota</taxon>
        <taxon>Flavobacteriia</taxon>
        <taxon>Flavobacteriales</taxon>
        <taxon>Flavobacteriaceae</taxon>
        <taxon>Flavobacterium</taxon>
    </lineage>
</organism>
<protein>
    <submittedName>
        <fullName evidence="1">Uncharacterized protein</fullName>
    </submittedName>
</protein>